<dbReference type="AlphaFoldDB" id="A0A0F9FXW5"/>
<feature type="non-terminal residue" evidence="1">
    <location>
        <position position="49"/>
    </location>
</feature>
<comment type="caution">
    <text evidence="1">The sequence shown here is derived from an EMBL/GenBank/DDBJ whole genome shotgun (WGS) entry which is preliminary data.</text>
</comment>
<sequence length="49" mass="4852">MNTVFIVPTGIGAAIGGDAGDATPAFKLIASISDIAITHPNVVNASDIN</sequence>
<dbReference type="Pfam" id="PF11805">
    <property type="entry name" value="DUF3326"/>
    <property type="match status" value="1"/>
</dbReference>
<protein>
    <recommendedName>
        <fullName evidence="2">DUF3326 domain-containing protein</fullName>
    </recommendedName>
</protein>
<organism evidence="1">
    <name type="scientific">marine sediment metagenome</name>
    <dbReference type="NCBI Taxonomy" id="412755"/>
    <lineage>
        <taxon>unclassified sequences</taxon>
        <taxon>metagenomes</taxon>
        <taxon>ecological metagenomes</taxon>
    </lineage>
</organism>
<dbReference type="PANTHER" id="PTHR36891">
    <property type="entry name" value="OS01G0127400 PROTEIN"/>
    <property type="match status" value="1"/>
</dbReference>
<dbReference type="EMBL" id="LAZR01028565">
    <property type="protein sequence ID" value="KKL62200.1"/>
    <property type="molecule type" value="Genomic_DNA"/>
</dbReference>
<dbReference type="InterPro" id="IPR021763">
    <property type="entry name" value="DUF3326"/>
</dbReference>
<proteinExistence type="predicted"/>
<evidence type="ECO:0008006" key="2">
    <source>
        <dbReference type="Google" id="ProtNLM"/>
    </source>
</evidence>
<accession>A0A0F9FXW5</accession>
<gene>
    <name evidence="1" type="ORF">LCGC14_2187550</name>
</gene>
<reference evidence="1" key="1">
    <citation type="journal article" date="2015" name="Nature">
        <title>Complex archaea that bridge the gap between prokaryotes and eukaryotes.</title>
        <authorList>
            <person name="Spang A."/>
            <person name="Saw J.H."/>
            <person name="Jorgensen S.L."/>
            <person name="Zaremba-Niedzwiedzka K."/>
            <person name="Martijn J."/>
            <person name="Lind A.E."/>
            <person name="van Eijk R."/>
            <person name="Schleper C."/>
            <person name="Guy L."/>
            <person name="Ettema T.J."/>
        </authorList>
    </citation>
    <scope>NUCLEOTIDE SEQUENCE</scope>
</reference>
<dbReference type="PANTHER" id="PTHR36891:SF1">
    <property type="entry name" value="OS01G0127400 PROTEIN"/>
    <property type="match status" value="1"/>
</dbReference>
<name>A0A0F9FXW5_9ZZZZ</name>
<evidence type="ECO:0000313" key="1">
    <source>
        <dbReference type="EMBL" id="KKL62200.1"/>
    </source>
</evidence>